<dbReference type="EMBL" id="BAAAGF010000005">
    <property type="protein sequence ID" value="GAA0748923.1"/>
    <property type="molecule type" value="Genomic_DNA"/>
</dbReference>
<dbReference type="Pfam" id="PF14121">
    <property type="entry name" value="Porin_10"/>
    <property type="match status" value="1"/>
</dbReference>
<evidence type="ECO:0000313" key="3">
    <source>
        <dbReference type="Proteomes" id="UP001500736"/>
    </source>
</evidence>
<feature type="signal peptide" evidence="1">
    <location>
        <begin position="1"/>
        <end position="18"/>
    </location>
</feature>
<accession>A0ABN1JY22</accession>
<keyword evidence="1" id="KW-0732">Signal</keyword>
<protein>
    <submittedName>
        <fullName evidence="2">Porin</fullName>
    </submittedName>
</protein>
<evidence type="ECO:0000256" key="1">
    <source>
        <dbReference type="SAM" id="SignalP"/>
    </source>
</evidence>
<dbReference type="Proteomes" id="UP001500736">
    <property type="component" value="Unassembled WGS sequence"/>
</dbReference>
<proteinExistence type="predicted"/>
<comment type="caution">
    <text evidence="2">The sequence shown here is derived from an EMBL/GenBank/DDBJ whole genome shotgun (WGS) entry which is preliminary data.</text>
</comment>
<keyword evidence="3" id="KW-1185">Reference proteome</keyword>
<reference evidence="2 3" key="1">
    <citation type="journal article" date="2019" name="Int. J. Syst. Evol. Microbiol.">
        <title>The Global Catalogue of Microorganisms (GCM) 10K type strain sequencing project: providing services to taxonomists for standard genome sequencing and annotation.</title>
        <authorList>
            <consortium name="The Broad Institute Genomics Platform"/>
            <consortium name="The Broad Institute Genome Sequencing Center for Infectious Disease"/>
            <person name="Wu L."/>
            <person name="Ma J."/>
        </authorList>
    </citation>
    <scope>NUCLEOTIDE SEQUENCE [LARGE SCALE GENOMIC DNA]</scope>
    <source>
        <strain evidence="2 3">JCM 15976</strain>
    </source>
</reference>
<organism evidence="2 3">
    <name type="scientific">Gaetbulibacter jejuensis</name>
    <dbReference type="NCBI Taxonomy" id="584607"/>
    <lineage>
        <taxon>Bacteria</taxon>
        <taxon>Pseudomonadati</taxon>
        <taxon>Bacteroidota</taxon>
        <taxon>Flavobacteriia</taxon>
        <taxon>Flavobacteriales</taxon>
        <taxon>Flavobacteriaceae</taxon>
        <taxon>Gaetbulibacter</taxon>
    </lineage>
</organism>
<dbReference type="RefSeq" id="WP_343799267.1">
    <property type="nucleotide sequence ID" value="NZ_BAAAGF010000005.1"/>
</dbReference>
<gene>
    <name evidence="2" type="ORF">GCM10009431_27960</name>
</gene>
<evidence type="ECO:0000313" key="2">
    <source>
        <dbReference type="EMBL" id="GAA0748923.1"/>
    </source>
</evidence>
<dbReference type="InterPro" id="IPR025631">
    <property type="entry name" value="Porin_10"/>
</dbReference>
<feature type="chain" id="PRO_5045075895" evidence="1">
    <location>
        <begin position="19"/>
        <end position="654"/>
    </location>
</feature>
<sequence length="654" mass="76486">MKNLLCIVLFFFSLKGLAQEISVDKAALKRNQVVNDTMRSSNKSTSNKNIKNQDATIDLYKIISFENDTTIVDTTLTIKKEYKFNYLRKDNFELLNFSNLGQTYNTLSSNFYSERTMPLFGARARHFNYMEIEDINYYHVPTPFTELLYKSAFEQGQLLDAFFTVNTSEQLNFSIAYKGLRSLGKYQHILTSTGNFRFTTNYTTKNSRYKVRAHIVMQDLMNQENGGLQDEDLVNFETGDEEFLDRSVFDPNFENAESILEGKRFHLEHQYQITKAQDSLANNTLIIGNNISFEDKYYQFTQTTQNDYFGDAFLSSSINDKVTLEDFYNRFYASYHNKDIGHLRLNLDYNNFNYGYDTVVFLDDNSITNRIKGDVLSIGGAYNKSFNKFSIEGELGVNVSGDFEGNFFKAKASYKINDNTKALATFNSSSRAPNYNFQLYQSDYLNYNWDNTSLFKNINTQQIAFQLQSKKIANLSFDYTIIDNYTYFQKETDTTFVKPYQANSSINYFRLKLNKEIKYGKFALDNTIMYQEVLNGENILNVPKIITRNTLYYSNHFFKKALYLQTGVIFNYFSEYNMNAYDPVLAEFYVQNNTKIGNFPRLDFFINAKVRQTRIYLKAEHFNSALTGYNYYSAPNYPYRDFTVRFGIVWNFFL</sequence>
<name>A0ABN1JY22_9FLAO</name>